<dbReference type="InterPro" id="IPR004489">
    <property type="entry name" value="Succ_DH/fum_Rdtase_Fe-S"/>
</dbReference>
<evidence type="ECO:0000256" key="12">
    <source>
        <dbReference type="ARBA" id="ARBA00023004"/>
    </source>
</evidence>
<dbReference type="PANTHER" id="PTHR11921">
    <property type="entry name" value="SUCCINATE DEHYDROGENASE IRON-SULFUR PROTEIN"/>
    <property type="match status" value="1"/>
</dbReference>
<reference evidence="19 20" key="1">
    <citation type="submission" date="2017-04" db="EMBL/GenBank/DDBJ databases">
        <title>Genomic insights into metabolism of Thermodesulfobium acidiphilum.</title>
        <authorList>
            <person name="Toshchakov S.V."/>
            <person name="Frolov E.N."/>
            <person name="Kublanov I.V."/>
            <person name="Samarov N.I."/>
            <person name="Novikov A."/>
            <person name="Lebedinsky A.V."/>
            <person name="Bonch-Osmolovskaya E.A."/>
            <person name="Chernyh N.A."/>
        </authorList>
    </citation>
    <scope>NUCLEOTIDE SEQUENCE [LARGE SCALE GENOMIC DNA]</scope>
    <source>
        <strain evidence="19 20">3127-1</strain>
    </source>
</reference>
<dbReference type="EC" id="1.3.5.1" evidence="3 16"/>
<evidence type="ECO:0000259" key="18">
    <source>
        <dbReference type="PROSITE" id="PS51379"/>
    </source>
</evidence>
<keyword evidence="11" id="KW-0560">Oxidoreductase</keyword>
<comment type="cofactor">
    <cofactor evidence="16">
        <name>[4Fe-4S] cluster</name>
        <dbReference type="ChEBI" id="CHEBI:49883"/>
    </cofactor>
    <text evidence="16">Binds 1 [4Fe-4S] cluster.</text>
</comment>
<evidence type="ECO:0000256" key="10">
    <source>
        <dbReference type="ARBA" id="ARBA00022982"/>
    </source>
</evidence>
<evidence type="ECO:0000256" key="8">
    <source>
        <dbReference type="ARBA" id="ARBA00022714"/>
    </source>
</evidence>
<comment type="pathway">
    <text evidence="1">Carbohydrate metabolism; tricarboxylic acid cycle; fumarate from succinate (bacterial route): step 1/1.</text>
</comment>
<keyword evidence="8 16" id="KW-0001">2Fe-2S</keyword>
<evidence type="ECO:0000256" key="7">
    <source>
        <dbReference type="ARBA" id="ARBA00022532"/>
    </source>
</evidence>
<keyword evidence="5" id="KW-0813">Transport</keyword>
<evidence type="ECO:0000256" key="9">
    <source>
        <dbReference type="ARBA" id="ARBA00022723"/>
    </source>
</evidence>
<organism evidence="19 20">
    <name type="scientific">Thermodesulfobium acidiphilum</name>
    <dbReference type="NCBI Taxonomy" id="1794699"/>
    <lineage>
        <taxon>Bacteria</taxon>
        <taxon>Pseudomonadati</taxon>
        <taxon>Thermodesulfobiota</taxon>
        <taxon>Thermodesulfobiia</taxon>
        <taxon>Thermodesulfobiales</taxon>
        <taxon>Thermodesulfobiaceae</taxon>
        <taxon>Thermodesulfobium</taxon>
    </lineage>
</organism>
<dbReference type="PROSITE" id="PS00198">
    <property type="entry name" value="4FE4S_FER_1"/>
    <property type="match status" value="1"/>
</dbReference>
<comment type="cofactor">
    <cofactor evidence="16">
        <name>[2Fe-2S] cluster</name>
        <dbReference type="ChEBI" id="CHEBI:190135"/>
    </cofactor>
    <text evidence="16">Binds 1 [2Fe-2S] cluster.</text>
</comment>
<dbReference type="SUPFAM" id="SSF46548">
    <property type="entry name" value="alpha-helical ferredoxin"/>
    <property type="match status" value="1"/>
</dbReference>
<gene>
    <name evidence="19" type="ORF">TDSAC_0181</name>
</gene>
<dbReference type="PANTHER" id="PTHR11921:SF29">
    <property type="entry name" value="SUCCINATE DEHYDROGENASE [UBIQUINONE] IRON-SULFUR SUBUNIT, MITOCHONDRIAL"/>
    <property type="match status" value="1"/>
</dbReference>
<protein>
    <recommendedName>
        <fullName evidence="4 16">Succinate dehydrogenase iron-sulfur subunit</fullName>
        <ecNumber evidence="3 16">1.3.5.1</ecNumber>
    </recommendedName>
</protein>
<dbReference type="InterPro" id="IPR017896">
    <property type="entry name" value="4Fe4S_Fe-S-bd"/>
</dbReference>
<dbReference type="GO" id="GO:0009055">
    <property type="term" value="F:electron transfer activity"/>
    <property type="evidence" value="ECO:0007669"/>
    <property type="project" value="InterPro"/>
</dbReference>
<keyword evidence="6 16" id="KW-0004">4Fe-4S</keyword>
<dbReference type="InterPro" id="IPR001041">
    <property type="entry name" value="2Fe-2S_ferredoxin-type"/>
</dbReference>
<comment type="catalytic activity">
    <reaction evidence="15 16">
        <text>a quinone + succinate = fumarate + a quinol</text>
        <dbReference type="Rhea" id="RHEA:40523"/>
        <dbReference type="ChEBI" id="CHEBI:24646"/>
        <dbReference type="ChEBI" id="CHEBI:29806"/>
        <dbReference type="ChEBI" id="CHEBI:30031"/>
        <dbReference type="ChEBI" id="CHEBI:132124"/>
        <dbReference type="EC" id="1.3.5.1"/>
    </reaction>
</comment>
<evidence type="ECO:0000259" key="17">
    <source>
        <dbReference type="PROSITE" id="PS51085"/>
    </source>
</evidence>
<accession>A0A2R4VYL2</accession>
<evidence type="ECO:0000256" key="6">
    <source>
        <dbReference type="ARBA" id="ARBA00022485"/>
    </source>
</evidence>
<evidence type="ECO:0000256" key="4">
    <source>
        <dbReference type="ARBA" id="ARBA00022131"/>
    </source>
</evidence>
<dbReference type="NCBIfam" id="TIGR00384">
    <property type="entry name" value="dhsB"/>
    <property type="match status" value="1"/>
</dbReference>
<dbReference type="Gene3D" id="3.10.20.30">
    <property type="match status" value="1"/>
</dbReference>
<dbReference type="GO" id="GO:0022904">
    <property type="term" value="P:respiratory electron transport chain"/>
    <property type="evidence" value="ECO:0007669"/>
    <property type="project" value="TreeGrafter"/>
</dbReference>
<evidence type="ECO:0000313" key="19">
    <source>
        <dbReference type="EMBL" id="AWB09568.1"/>
    </source>
</evidence>
<keyword evidence="9 16" id="KW-0479">Metal-binding</keyword>
<dbReference type="GO" id="GO:0051538">
    <property type="term" value="F:3 iron, 4 sulfur cluster binding"/>
    <property type="evidence" value="ECO:0007669"/>
    <property type="project" value="UniProtKB-KW"/>
</dbReference>
<dbReference type="PROSITE" id="PS51085">
    <property type="entry name" value="2FE2S_FER_2"/>
    <property type="match status" value="1"/>
</dbReference>
<dbReference type="SUPFAM" id="SSF54292">
    <property type="entry name" value="2Fe-2S ferredoxin-like"/>
    <property type="match status" value="1"/>
</dbReference>
<dbReference type="EMBL" id="CP020921">
    <property type="protein sequence ID" value="AWB09568.1"/>
    <property type="molecule type" value="Genomic_DNA"/>
</dbReference>
<dbReference type="InterPro" id="IPR006058">
    <property type="entry name" value="2Fe2S_fd_BS"/>
</dbReference>
<dbReference type="Pfam" id="PF13237">
    <property type="entry name" value="Fer4_10"/>
    <property type="match status" value="1"/>
</dbReference>
<evidence type="ECO:0000256" key="3">
    <source>
        <dbReference type="ARBA" id="ARBA00012792"/>
    </source>
</evidence>
<keyword evidence="14 16" id="KW-0003">3Fe-4S</keyword>
<keyword evidence="20" id="KW-1185">Reference proteome</keyword>
<evidence type="ECO:0000256" key="14">
    <source>
        <dbReference type="ARBA" id="ARBA00023291"/>
    </source>
</evidence>
<dbReference type="RefSeq" id="WP_199919827.1">
    <property type="nucleotide sequence ID" value="NZ_CP020921.1"/>
</dbReference>
<dbReference type="Pfam" id="PF13085">
    <property type="entry name" value="Fer2_3"/>
    <property type="match status" value="1"/>
</dbReference>
<dbReference type="GO" id="GO:0051539">
    <property type="term" value="F:4 iron, 4 sulfur cluster binding"/>
    <property type="evidence" value="ECO:0007669"/>
    <property type="project" value="UniProtKB-KW"/>
</dbReference>
<name>A0A2R4VYL2_THEAF</name>
<dbReference type="InterPro" id="IPR017900">
    <property type="entry name" value="4Fe4S_Fe_S_CS"/>
</dbReference>
<evidence type="ECO:0000256" key="2">
    <source>
        <dbReference type="ARBA" id="ARBA00009433"/>
    </source>
</evidence>
<evidence type="ECO:0000256" key="15">
    <source>
        <dbReference type="ARBA" id="ARBA00049220"/>
    </source>
</evidence>
<keyword evidence="10" id="KW-0249">Electron transport</keyword>
<dbReference type="FunFam" id="1.10.1060.10:FF:000001">
    <property type="entry name" value="Succinate dehydrogenase iron-sulfur subunit SdhB"/>
    <property type="match status" value="1"/>
</dbReference>
<dbReference type="NCBIfam" id="NF004616">
    <property type="entry name" value="PRK05950.1"/>
    <property type="match status" value="1"/>
</dbReference>
<dbReference type="InterPro" id="IPR009051">
    <property type="entry name" value="Helical_ferredxn"/>
</dbReference>
<dbReference type="Proteomes" id="UP000244792">
    <property type="component" value="Chromosome"/>
</dbReference>
<dbReference type="Gene3D" id="1.10.1060.10">
    <property type="entry name" value="Alpha-helical ferredoxin"/>
    <property type="match status" value="1"/>
</dbReference>
<evidence type="ECO:0000256" key="1">
    <source>
        <dbReference type="ARBA" id="ARBA00004894"/>
    </source>
</evidence>
<dbReference type="KEGG" id="taci:TDSAC_0181"/>
<evidence type="ECO:0000313" key="20">
    <source>
        <dbReference type="Proteomes" id="UP000244792"/>
    </source>
</evidence>
<dbReference type="GO" id="GO:0046872">
    <property type="term" value="F:metal ion binding"/>
    <property type="evidence" value="ECO:0007669"/>
    <property type="project" value="UniProtKB-KW"/>
</dbReference>
<keyword evidence="12 16" id="KW-0408">Iron</keyword>
<feature type="domain" description="2Fe-2S ferredoxin-type" evidence="17">
    <location>
        <begin position="5"/>
        <end position="96"/>
    </location>
</feature>
<sequence>MGNLYKLTIFRYDPDSNKTSTSKYEVEVTESHWTLLDVFKYIKNNLDDTLTFRYSCGQGICGSCAVTVNGKSILACETQMKFLDSFDLVIEPLRGFPVIRDLVVDHSLLDEKVRRVMPWLVCKKDPESDKERFQSVDDRAKLDGLYECIICGSCVAACPTFWKNKTFLGPQALLYACRFMLDSRDEGKNERFEILADKDGIYGCHTIFNCMEVCPKELNPGKAILELRKMFMNEEF</sequence>
<comment type="cofactor">
    <cofactor evidence="16">
        <name>[3Fe-4S] cluster</name>
        <dbReference type="ChEBI" id="CHEBI:21137"/>
    </cofactor>
    <text evidence="16">Binds 1 [3Fe-4S] cluster.</text>
</comment>
<dbReference type="CDD" id="cd00207">
    <property type="entry name" value="fer2"/>
    <property type="match status" value="1"/>
</dbReference>
<dbReference type="InterPro" id="IPR036010">
    <property type="entry name" value="2Fe-2S_ferredoxin-like_sf"/>
</dbReference>
<proteinExistence type="inferred from homology"/>
<evidence type="ECO:0000256" key="13">
    <source>
        <dbReference type="ARBA" id="ARBA00023014"/>
    </source>
</evidence>
<feature type="domain" description="4Fe-4S ferredoxin-type" evidence="18">
    <location>
        <begin position="138"/>
        <end position="160"/>
    </location>
</feature>
<dbReference type="GO" id="GO:0008177">
    <property type="term" value="F:succinate dehydrogenase (quinone) activity"/>
    <property type="evidence" value="ECO:0007669"/>
    <property type="project" value="UniProtKB-EC"/>
</dbReference>
<dbReference type="InterPro" id="IPR050573">
    <property type="entry name" value="SDH/FRD_Iron-Sulfur"/>
</dbReference>
<dbReference type="PROSITE" id="PS51379">
    <property type="entry name" value="4FE4S_FER_2"/>
    <property type="match status" value="1"/>
</dbReference>
<dbReference type="PROSITE" id="PS00197">
    <property type="entry name" value="2FE2S_FER_1"/>
    <property type="match status" value="1"/>
</dbReference>
<keyword evidence="7" id="KW-0816">Tricarboxylic acid cycle</keyword>
<dbReference type="GO" id="GO:0051537">
    <property type="term" value="F:2 iron, 2 sulfur cluster binding"/>
    <property type="evidence" value="ECO:0007669"/>
    <property type="project" value="UniProtKB-KW"/>
</dbReference>
<evidence type="ECO:0000256" key="11">
    <source>
        <dbReference type="ARBA" id="ARBA00023002"/>
    </source>
</evidence>
<evidence type="ECO:0000256" key="16">
    <source>
        <dbReference type="RuleBase" id="RU361237"/>
    </source>
</evidence>
<dbReference type="InterPro" id="IPR025192">
    <property type="entry name" value="Succ_DH/fum_Rdtase_N"/>
</dbReference>
<evidence type="ECO:0000256" key="5">
    <source>
        <dbReference type="ARBA" id="ARBA00022448"/>
    </source>
</evidence>
<comment type="similarity">
    <text evidence="2 16">Belongs to the succinate dehydrogenase/fumarate reductase iron-sulfur protein family.</text>
</comment>
<keyword evidence="13 16" id="KW-0411">Iron-sulfur</keyword>
<dbReference type="InterPro" id="IPR012675">
    <property type="entry name" value="Beta-grasp_dom_sf"/>
</dbReference>
<dbReference type="AlphaFoldDB" id="A0A2R4VYL2"/>
<dbReference type="GO" id="GO:0006099">
    <property type="term" value="P:tricarboxylic acid cycle"/>
    <property type="evidence" value="ECO:0007669"/>
    <property type="project" value="UniProtKB-KW"/>
</dbReference>